<dbReference type="InterPro" id="IPR029044">
    <property type="entry name" value="Nucleotide-diphossugar_trans"/>
</dbReference>
<dbReference type="PANTHER" id="PTHR43685">
    <property type="entry name" value="GLYCOSYLTRANSFERASE"/>
    <property type="match status" value="1"/>
</dbReference>
<gene>
    <name evidence="2" type="ORF">H9847_04980</name>
</gene>
<evidence type="ECO:0000313" key="3">
    <source>
        <dbReference type="Proteomes" id="UP000733611"/>
    </source>
</evidence>
<dbReference type="PANTHER" id="PTHR43685:SF2">
    <property type="entry name" value="GLYCOSYLTRANSFERASE 2-LIKE DOMAIN-CONTAINING PROTEIN"/>
    <property type="match status" value="1"/>
</dbReference>
<dbReference type="Proteomes" id="UP000733611">
    <property type="component" value="Unassembled WGS sequence"/>
</dbReference>
<feature type="domain" description="Glycosyltransferase 2-like" evidence="1">
    <location>
        <begin position="115"/>
        <end position="247"/>
    </location>
</feature>
<name>A0A948TG15_9GAMM</name>
<sequence length="425" mass="47713">MSNTVPTAKEEMAHNVHESAVATTTTTSNAAELPLISVIVPVYNTGAYLIDAVKSVVAQTYPNLELILVDDASSDELTLKLLAAYEQVDVLTPDNIDKITAQIELPSLATYGVLPKEIVAVNDALKQKVSMLPDAPTQVHIRVLHSATNQGAGEGRNIGVRASTGSYLLFMDADDLFAPQLIEHAYKTKLRTSAEVVLFANHNFSYDPDYDLREQSASWNIEANKLLPCVDIIKQQLFNVGYTVWGCLLSRQTFIDKDLFLAPHVIFEDNDWVVRMVLRTDSLYYTPFDGYWRLMHASQLTAVDYRGARVVNLGDMLQRMVTDIKASPYYAQARNSCIESALDLFGYWAQKLKADTPNKKQVLQELFSRISVALAMLGASVSCNPSWFYMQWHHIGYKLPWLSAASRSNHHAAYRMARLYLRYCK</sequence>
<reference evidence="2" key="2">
    <citation type="submission" date="2021-04" db="EMBL/GenBank/DDBJ databases">
        <authorList>
            <person name="Gilroy R."/>
        </authorList>
    </citation>
    <scope>NUCLEOTIDE SEQUENCE</scope>
    <source>
        <strain evidence="2">378</strain>
    </source>
</reference>
<organism evidence="2 3">
    <name type="scientific">Candidatus Anaerobiospirillum pullicola</name>
    <dbReference type="NCBI Taxonomy" id="2838451"/>
    <lineage>
        <taxon>Bacteria</taxon>
        <taxon>Pseudomonadati</taxon>
        <taxon>Pseudomonadota</taxon>
        <taxon>Gammaproteobacteria</taxon>
        <taxon>Aeromonadales</taxon>
        <taxon>Succinivibrionaceae</taxon>
        <taxon>Anaerobiospirillum</taxon>
    </lineage>
</organism>
<evidence type="ECO:0000259" key="1">
    <source>
        <dbReference type="Pfam" id="PF00535"/>
    </source>
</evidence>
<protein>
    <submittedName>
        <fullName evidence="2">Glycosyltransferase</fullName>
    </submittedName>
</protein>
<dbReference type="InterPro" id="IPR050834">
    <property type="entry name" value="Glycosyltransf_2"/>
</dbReference>
<dbReference type="EMBL" id="JAHLFE010000098">
    <property type="protein sequence ID" value="MBU3844209.1"/>
    <property type="molecule type" value="Genomic_DNA"/>
</dbReference>
<comment type="caution">
    <text evidence="2">The sequence shown here is derived from an EMBL/GenBank/DDBJ whole genome shotgun (WGS) entry which is preliminary data.</text>
</comment>
<accession>A0A948TG15</accession>
<evidence type="ECO:0000313" key="2">
    <source>
        <dbReference type="EMBL" id="MBU3844209.1"/>
    </source>
</evidence>
<proteinExistence type="predicted"/>
<dbReference type="CDD" id="cd00761">
    <property type="entry name" value="Glyco_tranf_GTA_type"/>
    <property type="match status" value="1"/>
</dbReference>
<dbReference type="SUPFAM" id="SSF53448">
    <property type="entry name" value="Nucleotide-diphospho-sugar transferases"/>
    <property type="match status" value="1"/>
</dbReference>
<dbReference type="InterPro" id="IPR001173">
    <property type="entry name" value="Glyco_trans_2-like"/>
</dbReference>
<feature type="domain" description="Glycosyltransferase 2-like" evidence="1">
    <location>
        <begin position="37"/>
        <end position="87"/>
    </location>
</feature>
<dbReference type="Gene3D" id="3.90.550.10">
    <property type="entry name" value="Spore Coat Polysaccharide Biosynthesis Protein SpsA, Chain A"/>
    <property type="match status" value="2"/>
</dbReference>
<dbReference type="Pfam" id="PF00535">
    <property type="entry name" value="Glycos_transf_2"/>
    <property type="match status" value="2"/>
</dbReference>
<reference evidence="2" key="1">
    <citation type="journal article" date="2021" name="PeerJ">
        <title>Extensive microbial diversity within the chicken gut microbiome revealed by metagenomics and culture.</title>
        <authorList>
            <person name="Gilroy R."/>
            <person name="Ravi A."/>
            <person name="Getino M."/>
            <person name="Pursley I."/>
            <person name="Horton D.L."/>
            <person name="Alikhan N.F."/>
            <person name="Baker D."/>
            <person name="Gharbi K."/>
            <person name="Hall N."/>
            <person name="Watson M."/>
            <person name="Adriaenssens E.M."/>
            <person name="Foster-Nyarko E."/>
            <person name="Jarju S."/>
            <person name="Secka A."/>
            <person name="Antonio M."/>
            <person name="Oren A."/>
            <person name="Chaudhuri R.R."/>
            <person name="La Ragione R."/>
            <person name="Hildebrand F."/>
            <person name="Pallen M.J."/>
        </authorList>
    </citation>
    <scope>NUCLEOTIDE SEQUENCE</scope>
    <source>
        <strain evidence="2">378</strain>
    </source>
</reference>
<dbReference type="AlphaFoldDB" id="A0A948TG15"/>